<protein>
    <submittedName>
        <fullName evidence="1">Septum formation</fullName>
    </submittedName>
</protein>
<organism evidence="1 2">
    <name type="scientific">Amycolatopsis xylanica</name>
    <dbReference type="NCBI Taxonomy" id="589385"/>
    <lineage>
        <taxon>Bacteria</taxon>
        <taxon>Bacillati</taxon>
        <taxon>Actinomycetota</taxon>
        <taxon>Actinomycetes</taxon>
        <taxon>Pseudonocardiales</taxon>
        <taxon>Pseudonocardiaceae</taxon>
        <taxon>Amycolatopsis</taxon>
    </lineage>
</organism>
<proteinExistence type="predicted"/>
<dbReference type="STRING" id="589385.SAMN05421504_107156"/>
<evidence type="ECO:0000313" key="2">
    <source>
        <dbReference type="Proteomes" id="UP000199515"/>
    </source>
</evidence>
<dbReference type="Proteomes" id="UP000199515">
    <property type="component" value="Unassembled WGS sequence"/>
</dbReference>
<sequence>MRCDDLHDGEVYARILLSENNFPGQNELDRMGSEECAAASEEFLDHDSNYPPLDIHFLFPKDSGWQGHVRWITCIYMSPAGVIRKPVLQNGTPYTVEQKRYAVTVQSYNREFPKFQALRGQWTERSEKAGAMQQIVWWEVLELTSAPWSPEMQPLINDWVAKKRAELVDWTEAAAAGDAKQLEEALANQAQDNGLAEEKKVRDALRFTRN</sequence>
<gene>
    <name evidence="1" type="ORF">SAMN05421504_107156</name>
</gene>
<dbReference type="EMBL" id="FNON01000007">
    <property type="protein sequence ID" value="SDY84513.1"/>
    <property type="molecule type" value="Genomic_DNA"/>
</dbReference>
<dbReference type="AlphaFoldDB" id="A0A1H3N700"/>
<evidence type="ECO:0000313" key="1">
    <source>
        <dbReference type="EMBL" id="SDY84513.1"/>
    </source>
</evidence>
<name>A0A1H3N700_9PSEU</name>
<accession>A0A1H3N700</accession>
<reference evidence="1 2" key="1">
    <citation type="submission" date="2016-10" db="EMBL/GenBank/DDBJ databases">
        <authorList>
            <person name="de Groot N.N."/>
        </authorList>
    </citation>
    <scope>NUCLEOTIDE SEQUENCE [LARGE SCALE GENOMIC DNA]</scope>
    <source>
        <strain evidence="1 2">CPCC 202699</strain>
    </source>
</reference>
<keyword evidence="2" id="KW-1185">Reference proteome</keyword>